<evidence type="ECO:0000313" key="3">
    <source>
        <dbReference type="EMBL" id="TGE35280.1"/>
    </source>
</evidence>
<dbReference type="AlphaFoldDB" id="A0A4Z0QXY4"/>
<dbReference type="GO" id="GO:0016491">
    <property type="term" value="F:oxidoreductase activity"/>
    <property type="evidence" value="ECO:0007669"/>
    <property type="project" value="UniProtKB-KW"/>
</dbReference>
<accession>A0A4Z0QXY4</accession>
<sequence length="290" mass="31418">MALSIADLPKEDLFGQGNAGCGGCGAAVAGRQAMKALGSRTIMTIPASCMATLGGSNLKTTWKIPFYHTLFEIAPAVSSGIRAALEAQGIEDVNVVSWAGDAGTADIGFQSLSGAAERNEHMIHVCYDNEMYMNTGGQTGSQTPMYAITSNMTKGKTVKKKNMLAIMEAHGIDYVASASIAYPLDLIAKFKKAAEKPGFSYIHILAPCHRGWQIPPEKTVEFARLAVESGLFELYEVDEGRRTRTLEPTFVPVEDYLLPQGRFKHLTPEQVVELQKSLNAYYGRGGSEER</sequence>
<dbReference type="GO" id="GO:0030976">
    <property type="term" value="F:thiamine pyrophosphate binding"/>
    <property type="evidence" value="ECO:0007669"/>
    <property type="project" value="InterPro"/>
</dbReference>
<dbReference type="Proteomes" id="UP000298460">
    <property type="component" value="Unassembled WGS sequence"/>
</dbReference>
<evidence type="ECO:0000259" key="2">
    <source>
        <dbReference type="Pfam" id="PF02775"/>
    </source>
</evidence>
<dbReference type="Gene3D" id="3.40.50.970">
    <property type="match status" value="2"/>
</dbReference>
<evidence type="ECO:0000256" key="1">
    <source>
        <dbReference type="ARBA" id="ARBA00023002"/>
    </source>
</evidence>
<gene>
    <name evidence="3" type="ORF">E4K67_25855</name>
</gene>
<dbReference type="InterPro" id="IPR029061">
    <property type="entry name" value="THDP-binding"/>
</dbReference>
<keyword evidence="4" id="KW-1185">Reference proteome</keyword>
<dbReference type="OrthoDB" id="9794954at2"/>
<dbReference type="Pfam" id="PF02775">
    <property type="entry name" value="TPP_enzyme_C"/>
    <property type="match status" value="1"/>
</dbReference>
<dbReference type="EMBL" id="SPQQ01000016">
    <property type="protein sequence ID" value="TGE35280.1"/>
    <property type="molecule type" value="Genomic_DNA"/>
</dbReference>
<dbReference type="PANTHER" id="PTHR42897:SF1">
    <property type="entry name" value="2-OXOACID OXIDOREDUCTASE (FERREDOXIN)"/>
    <property type="match status" value="1"/>
</dbReference>
<dbReference type="InterPro" id="IPR011766">
    <property type="entry name" value="TPP_enzyme_TPP-bd"/>
</dbReference>
<feature type="domain" description="Thiamine pyrophosphate enzyme TPP-binding" evidence="2">
    <location>
        <begin position="59"/>
        <end position="204"/>
    </location>
</feature>
<proteinExistence type="predicted"/>
<protein>
    <submittedName>
        <fullName evidence="3">Pyruvate synthase</fullName>
    </submittedName>
</protein>
<reference evidence="3 4" key="1">
    <citation type="submission" date="2019-03" db="EMBL/GenBank/DDBJ databases">
        <title>Draft Genome Sequence of Desulfosporosinus fructosivorans Strain 63.6F, Isolated from Marine Sediment in the Baltic Sea.</title>
        <authorList>
            <person name="Hausmann B."/>
            <person name="Vandieken V."/>
            <person name="Pjevac P."/>
            <person name="Schreck K."/>
            <person name="Herbold C.W."/>
            <person name="Loy A."/>
        </authorList>
    </citation>
    <scope>NUCLEOTIDE SEQUENCE [LARGE SCALE GENOMIC DNA]</scope>
    <source>
        <strain evidence="3 4">63.6F</strain>
    </source>
</reference>
<keyword evidence="1" id="KW-0560">Oxidoreductase</keyword>
<dbReference type="PANTHER" id="PTHR42897">
    <property type="entry name" value="PYRUVATE SYNTHASE SUBUNIT PORB"/>
    <property type="match status" value="1"/>
</dbReference>
<dbReference type="RefSeq" id="WP_135552044.1">
    <property type="nucleotide sequence ID" value="NZ_SPQQ01000016.1"/>
</dbReference>
<name>A0A4Z0QXY4_9FIRM</name>
<dbReference type="SUPFAM" id="SSF52518">
    <property type="entry name" value="Thiamin diphosphate-binding fold (THDP-binding)"/>
    <property type="match status" value="1"/>
</dbReference>
<keyword evidence="3" id="KW-0670">Pyruvate</keyword>
<organism evidence="3 4">
    <name type="scientific">Desulfosporosinus fructosivorans</name>
    <dbReference type="NCBI Taxonomy" id="2018669"/>
    <lineage>
        <taxon>Bacteria</taxon>
        <taxon>Bacillati</taxon>
        <taxon>Bacillota</taxon>
        <taxon>Clostridia</taxon>
        <taxon>Eubacteriales</taxon>
        <taxon>Desulfitobacteriaceae</taxon>
        <taxon>Desulfosporosinus</taxon>
    </lineage>
</organism>
<dbReference type="InterPro" id="IPR051479">
    <property type="entry name" value="PorB-like"/>
</dbReference>
<comment type="caution">
    <text evidence="3">The sequence shown here is derived from an EMBL/GenBank/DDBJ whole genome shotgun (WGS) entry which is preliminary data.</text>
</comment>
<evidence type="ECO:0000313" key="4">
    <source>
        <dbReference type="Proteomes" id="UP000298460"/>
    </source>
</evidence>